<gene>
    <name evidence="1" type="ORF">E2C01_079560</name>
</gene>
<name>A0A5B7IJW0_PORTR</name>
<accession>A0A5B7IJW0</accession>
<reference evidence="1 2" key="1">
    <citation type="submission" date="2019-05" db="EMBL/GenBank/DDBJ databases">
        <title>Another draft genome of Portunus trituberculatus and its Hox gene families provides insights of decapod evolution.</title>
        <authorList>
            <person name="Jeong J.-H."/>
            <person name="Song I."/>
            <person name="Kim S."/>
            <person name="Choi T."/>
            <person name="Kim D."/>
            <person name="Ryu S."/>
            <person name="Kim W."/>
        </authorList>
    </citation>
    <scope>NUCLEOTIDE SEQUENCE [LARGE SCALE GENOMIC DNA]</scope>
    <source>
        <tissue evidence="1">Muscle</tissue>
    </source>
</reference>
<proteinExistence type="predicted"/>
<dbReference type="EMBL" id="VSRR010066478">
    <property type="protein sequence ID" value="MPC84810.1"/>
    <property type="molecule type" value="Genomic_DNA"/>
</dbReference>
<dbReference type="AlphaFoldDB" id="A0A5B7IJW0"/>
<protein>
    <submittedName>
        <fullName evidence="1">Uncharacterized protein</fullName>
    </submittedName>
</protein>
<sequence length="24" mass="2864">MRLIMSRGVQPCRYLRLTRLISLS</sequence>
<dbReference type="Proteomes" id="UP000324222">
    <property type="component" value="Unassembled WGS sequence"/>
</dbReference>
<evidence type="ECO:0000313" key="2">
    <source>
        <dbReference type="Proteomes" id="UP000324222"/>
    </source>
</evidence>
<organism evidence="1 2">
    <name type="scientific">Portunus trituberculatus</name>
    <name type="common">Swimming crab</name>
    <name type="synonym">Neptunus trituberculatus</name>
    <dbReference type="NCBI Taxonomy" id="210409"/>
    <lineage>
        <taxon>Eukaryota</taxon>
        <taxon>Metazoa</taxon>
        <taxon>Ecdysozoa</taxon>
        <taxon>Arthropoda</taxon>
        <taxon>Crustacea</taxon>
        <taxon>Multicrustacea</taxon>
        <taxon>Malacostraca</taxon>
        <taxon>Eumalacostraca</taxon>
        <taxon>Eucarida</taxon>
        <taxon>Decapoda</taxon>
        <taxon>Pleocyemata</taxon>
        <taxon>Brachyura</taxon>
        <taxon>Eubrachyura</taxon>
        <taxon>Portunoidea</taxon>
        <taxon>Portunidae</taxon>
        <taxon>Portuninae</taxon>
        <taxon>Portunus</taxon>
    </lineage>
</organism>
<keyword evidence="2" id="KW-1185">Reference proteome</keyword>
<evidence type="ECO:0000313" key="1">
    <source>
        <dbReference type="EMBL" id="MPC84810.1"/>
    </source>
</evidence>
<comment type="caution">
    <text evidence="1">The sequence shown here is derived from an EMBL/GenBank/DDBJ whole genome shotgun (WGS) entry which is preliminary data.</text>
</comment>